<dbReference type="AlphaFoldDB" id="A0A0D1YNX7"/>
<dbReference type="OrthoDB" id="1725934at2759"/>
<evidence type="ECO:0000313" key="4">
    <source>
        <dbReference type="EMBL" id="KIV84522.1"/>
    </source>
</evidence>
<evidence type="ECO:0000256" key="2">
    <source>
        <dbReference type="SAM" id="MobiDB-lite"/>
    </source>
</evidence>
<feature type="compositionally biased region" description="Polar residues" evidence="2">
    <location>
        <begin position="199"/>
        <end position="211"/>
    </location>
</feature>
<keyword evidence="1" id="KW-0862">Zinc</keyword>
<accession>A0A0D1YNX7</accession>
<reference evidence="4 5" key="1">
    <citation type="submission" date="2015-01" db="EMBL/GenBank/DDBJ databases">
        <title>The Genome Sequence of Exophiala sideris CBS121828.</title>
        <authorList>
            <consortium name="The Broad Institute Genomics Platform"/>
            <person name="Cuomo C."/>
            <person name="de Hoog S."/>
            <person name="Gorbushina A."/>
            <person name="Stielow B."/>
            <person name="Teixiera M."/>
            <person name="Abouelleil A."/>
            <person name="Chapman S.B."/>
            <person name="Priest M."/>
            <person name="Young S.K."/>
            <person name="Wortman J."/>
            <person name="Nusbaum C."/>
            <person name="Birren B."/>
        </authorList>
    </citation>
    <scope>NUCLEOTIDE SEQUENCE [LARGE SCALE GENOMIC DNA]</scope>
    <source>
        <strain evidence="4 5">CBS 121828</strain>
    </source>
</reference>
<evidence type="ECO:0000313" key="5">
    <source>
        <dbReference type="Proteomes" id="UP000053599"/>
    </source>
</evidence>
<feature type="compositionally biased region" description="Acidic residues" evidence="2">
    <location>
        <begin position="348"/>
        <end position="358"/>
    </location>
</feature>
<feature type="compositionally biased region" description="Basic and acidic residues" evidence="2">
    <location>
        <begin position="333"/>
        <end position="347"/>
    </location>
</feature>
<keyword evidence="1" id="KW-0472">Membrane</keyword>
<feature type="region of interest" description="Disordered" evidence="2">
    <location>
        <begin position="143"/>
        <end position="251"/>
    </location>
</feature>
<feature type="transmembrane region" description="Helical" evidence="1">
    <location>
        <begin position="50"/>
        <end position="72"/>
    </location>
</feature>
<comment type="function">
    <text evidence="1">Plays a role in determining ER morphology.</text>
</comment>
<comment type="domain">
    <text evidence="1">The C4-type zinc finger motif is necessary both for its ER three-way tubular junction localization and formation.</text>
</comment>
<dbReference type="GO" id="GO:1903373">
    <property type="term" value="P:positive regulation of endoplasmic reticulum tubular network organization"/>
    <property type="evidence" value="ECO:0007669"/>
    <property type="project" value="UniProtKB-UniRule"/>
</dbReference>
<dbReference type="STRING" id="1016849.A0A0D1YNX7"/>
<dbReference type="InterPro" id="IPR040115">
    <property type="entry name" value="Lnp"/>
</dbReference>
<feature type="compositionally biased region" description="Low complexity" evidence="2">
    <location>
        <begin position="212"/>
        <end position="224"/>
    </location>
</feature>
<dbReference type="Proteomes" id="UP000053599">
    <property type="component" value="Unassembled WGS sequence"/>
</dbReference>
<dbReference type="EMBL" id="KN846951">
    <property type="protein sequence ID" value="KIV84522.1"/>
    <property type="molecule type" value="Genomic_DNA"/>
</dbReference>
<feature type="domain" description="Lunapark zinc ribbon" evidence="3">
    <location>
        <begin position="256"/>
        <end position="312"/>
    </location>
</feature>
<dbReference type="InterPro" id="IPR019273">
    <property type="entry name" value="Lunapark_Znf"/>
</dbReference>
<protein>
    <recommendedName>
        <fullName evidence="1">Endoplasmic reticulum junction formation protein lunapark</fullName>
    </recommendedName>
</protein>
<feature type="compositionally biased region" description="Basic and acidic residues" evidence="2">
    <location>
        <begin position="394"/>
        <end position="403"/>
    </location>
</feature>
<keyword evidence="1" id="KW-0256">Endoplasmic reticulum</keyword>
<dbReference type="GO" id="GO:0008270">
    <property type="term" value="F:zinc ion binding"/>
    <property type="evidence" value="ECO:0007669"/>
    <property type="project" value="UniProtKB-KW"/>
</dbReference>
<dbReference type="HOGENOM" id="CLU_039522_1_0_1"/>
<dbReference type="PANTHER" id="PTHR22166:SF12">
    <property type="entry name" value="ENDOPLASMIC RETICULUM JUNCTION FORMATION PROTEIN LUNAPARK"/>
    <property type="match status" value="1"/>
</dbReference>
<keyword evidence="1" id="KW-0479">Metal-binding</keyword>
<organism evidence="4 5">
    <name type="scientific">Exophiala sideris</name>
    <dbReference type="NCBI Taxonomy" id="1016849"/>
    <lineage>
        <taxon>Eukaryota</taxon>
        <taxon>Fungi</taxon>
        <taxon>Dikarya</taxon>
        <taxon>Ascomycota</taxon>
        <taxon>Pezizomycotina</taxon>
        <taxon>Eurotiomycetes</taxon>
        <taxon>Chaetothyriomycetidae</taxon>
        <taxon>Chaetothyriales</taxon>
        <taxon>Herpotrichiellaceae</taxon>
        <taxon>Exophiala</taxon>
    </lineage>
</organism>
<dbReference type="PANTHER" id="PTHR22166">
    <property type="entry name" value="ENDOPLASMIC RETICULUM JUNCTION FORMATION PROTEIN LUNAPARK"/>
    <property type="match status" value="1"/>
</dbReference>
<dbReference type="Pfam" id="PF10058">
    <property type="entry name" value="Zn_ribbon_10"/>
    <property type="match status" value="1"/>
</dbReference>
<comment type="subcellular location">
    <subcellularLocation>
        <location evidence="1">Endoplasmic reticulum membrane</location>
        <topology evidence="1">Multi-pass membrane protein</topology>
    </subcellularLocation>
</comment>
<feature type="region of interest" description="Disordered" evidence="2">
    <location>
        <begin position="333"/>
        <end position="403"/>
    </location>
</feature>
<proteinExistence type="inferred from homology"/>
<gene>
    <name evidence="4" type="ORF">PV11_00297</name>
</gene>
<sequence length="403" mass="44226">MRRASMSWLWKGDANSPASYEKALSKLSSQITAANLAIETSRSRSRRAKALWTIYTTLTYLLYTLVIVLVLGPQNWSPYHYGGLAGGPITIYAVRKLISVIFDWRINRQQSHLDHLQKQRDTKISELKKATKYDSTQELLQKYGAAPPTKTPSKQPQQGTKRKVNPAPERPPAQRTGIPPPPTANIPGRTIQSTPPPRSSLNTSPGSPVTGQSPLAAAALAQSPTDMSPDAPGFAPNAFGNVPPPPSTAYERTPHWYDRFLDVLLGEDEMAAKNRLVLLCSSCRLVNGQAPPGVKTLEDLGRWRCSGCSAWNGVESEGAKVVKEITAASKMHNGEDWEQVPHSRELHEEDEDELDEAQEDVKAFHGTPDTVHGSTGREDDDDGGITKRVTRSAGKKESYEALE</sequence>
<feature type="compositionally biased region" description="Low complexity" evidence="2">
    <location>
        <begin position="147"/>
        <end position="159"/>
    </location>
</feature>
<comment type="similarity">
    <text evidence="1">Belongs to the lunapark family.</text>
</comment>
<keyword evidence="1" id="KW-0812">Transmembrane</keyword>
<dbReference type="GO" id="GO:0098826">
    <property type="term" value="C:endoplasmic reticulum tubular network membrane"/>
    <property type="evidence" value="ECO:0007669"/>
    <property type="project" value="UniProtKB-UniRule"/>
</dbReference>
<name>A0A0D1YNX7_9EURO</name>
<evidence type="ECO:0000256" key="1">
    <source>
        <dbReference type="RuleBase" id="RU367073"/>
    </source>
</evidence>
<keyword evidence="1" id="KW-0863">Zinc-finger</keyword>
<comment type="caution">
    <text evidence="1">Lacks conserved residue(s) required for the propagation of feature annotation.</text>
</comment>
<keyword evidence="1" id="KW-1133">Transmembrane helix</keyword>
<evidence type="ECO:0000259" key="3">
    <source>
        <dbReference type="Pfam" id="PF10058"/>
    </source>
</evidence>
<dbReference type="GO" id="GO:0071788">
    <property type="term" value="P:endoplasmic reticulum tubular network maintenance"/>
    <property type="evidence" value="ECO:0007669"/>
    <property type="project" value="UniProtKB-UniRule"/>
</dbReference>